<keyword evidence="1" id="KW-1185">Reference proteome</keyword>
<organism evidence="1 2">
    <name type="scientific">Nicotiana tabacum</name>
    <name type="common">Common tobacco</name>
    <dbReference type="NCBI Taxonomy" id="4097"/>
    <lineage>
        <taxon>Eukaryota</taxon>
        <taxon>Viridiplantae</taxon>
        <taxon>Streptophyta</taxon>
        <taxon>Embryophyta</taxon>
        <taxon>Tracheophyta</taxon>
        <taxon>Spermatophyta</taxon>
        <taxon>Magnoliopsida</taxon>
        <taxon>eudicotyledons</taxon>
        <taxon>Gunneridae</taxon>
        <taxon>Pentapetalae</taxon>
        <taxon>asterids</taxon>
        <taxon>lamiids</taxon>
        <taxon>Solanales</taxon>
        <taxon>Solanaceae</taxon>
        <taxon>Nicotianoideae</taxon>
        <taxon>Nicotianeae</taxon>
        <taxon>Nicotiana</taxon>
    </lineage>
</organism>
<protein>
    <submittedName>
        <fullName evidence="2">Uncharacterized protein LOC142180955</fullName>
    </submittedName>
</protein>
<name>A0AC58UI35_TOBAC</name>
<dbReference type="Proteomes" id="UP000790787">
    <property type="component" value="Chromosome 5"/>
</dbReference>
<proteinExistence type="predicted"/>
<dbReference type="RefSeq" id="XP_075109161.1">
    <property type="nucleotide sequence ID" value="XM_075253060.1"/>
</dbReference>
<gene>
    <name evidence="2" type="primary">LOC142180955</name>
</gene>
<reference evidence="2" key="2">
    <citation type="submission" date="2025-08" db="UniProtKB">
        <authorList>
            <consortium name="RefSeq"/>
        </authorList>
    </citation>
    <scope>IDENTIFICATION</scope>
    <source>
        <tissue evidence="2">Leaf</tissue>
    </source>
</reference>
<evidence type="ECO:0000313" key="1">
    <source>
        <dbReference type="Proteomes" id="UP000790787"/>
    </source>
</evidence>
<sequence length="349" mass="39559">MENKQSLDNQQHAMEQLNYAVGNSSIGTGNQPIGVDYNHPLFLSPADVSGIQIISFQLTCIENYSIWNRSMRVALLGRNRLGLIDGTCKKEKFSEILWNRWERVNAIVLSWIMNSISKNLLGGIIYASCAQIVWEDLSERFNKVDDSRSFNLHKEITTLSQGTASVSVYFSRLKDMWEEFEALVPAPSCDCTKSKEFVVYLQKLKLYQFLMGLNDSYAQARSQILMSQVPTVNQAYAMIISDEGQKSIADTTRILGTNPAMMSGNFDAVMYSRSIGNQRFKKNYNVPCEFSKLKGHSKENCYKIVGYPPNYRPKKKGGAGNNTSYNVMSDNSIQRHTVISMMQEVLHRI</sequence>
<evidence type="ECO:0000313" key="2">
    <source>
        <dbReference type="RefSeq" id="XP_075109161.1"/>
    </source>
</evidence>
<reference evidence="1" key="1">
    <citation type="journal article" date="2014" name="Nat. Commun.">
        <title>The tobacco genome sequence and its comparison with those of tomato and potato.</title>
        <authorList>
            <person name="Sierro N."/>
            <person name="Battey J.N."/>
            <person name="Ouadi S."/>
            <person name="Bakaher N."/>
            <person name="Bovet L."/>
            <person name="Willig A."/>
            <person name="Goepfert S."/>
            <person name="Peitsch M.C."/>
            <person name="Ivanov N.V."/>
        </authorList>
    </citation>
    <scope>NUCLEOTIDE SEQUENCE [LARGE SCALE GENOMIC DNA]</scope>
</reference>
<accession>A0AC58UI35</accession>